<evidence type="ECO:0000256" key="2">
    <source>
        <dbReference type="ARBA" id="ARBA00007965"/>
    </source>
</evidence>
<evidence type="ECO:0000256" key="6">
    <source>
        <dbReference type="ARBA" id="ARBA00023136"/>
    </source>
</evidence>
<feature type="compositionally biased region" description="Basic residues" evidence="7">
    <location>
        <begin position="482"/>
        <end position="491"/>
    </location>
</feature>
<feature type="transmembrane region" description="Helical" evidence="8">
    <location>
        <begin position="135"/>
        <end position="154"/>
    </location>
</feature>
<dbReference type="AlphaFoldDB" id="A0A8B9E1Q4"/>
<evidence type="ECO:0000313" key="10">
    <source>
        <dbReference type="Proteomes" id="UP000694521"/>
    </source>
</evidence>
<dbReference type="Proteomes" id="UP000694521">
    <property type="component" value="Unplaced"/>
</dbReference>
<dbReference type="PANTHER" id="PTHR10332:SF10">
    <property type="entry name" value="EQUILIBRATIVE NUCLEOSIDE TRANSPORTER 4"/>
    <property type="match status" value="1"/>
</dbReference>
<dbReference type="GO" id="GO:0005337">
    <property type="term" value="F:nucleoside transmembrane transporter activity"/>
    <property type="evidence" value="ECO:0007669"/>
    <property type="project" value="InterPro"/>
</dbReference>
<accession>A0A8B9E1Q4</accession>
<dbReference type="GO" id="GO:0005886">
    <property type="term" value="C:plasma membrane"/>
    <property type="evidence" value="ECO:0007669"/>
    <property type="project" value="TreeGrafter"/>
</dbReference>
<name>A0A8B9E1Q4_ANSCY</name>
<feature type="region of interest" description="Disordered" evidence="7">
    <location>
        <begin position="313"/>
        <end position="346"/>
    </location>
</feature>
<comment type="similarity">
    <text evidence="2">Belongs to the SLC29A/ENT transporter (TC 2.A.57) family.</text>
</comment>
<keyword evidence="10" id="KW-1185">Reference proteome</keyword>
<evidence type="ECO:0000256" key="7">
    <source>
        <dbReference type="SAM" id="MobiDB-lite"/>
    </source>
</evidence>
<feature type="transmembrane region" description="Helical" evidence="8">
    <location>
        <begin position="160"/>
        <end position="179"/>
    </location>
</feature>
<feature type="compositionally biased region" description="Low complexity" evidence="7">
    <location>
        <begin position="313"/>
        <end position="332"/>
    </location>
</feature>
<dbReference type="GO" id="GO:0008504">
    <property type="term" value="F:monoamine transmembrane transporter activity"/>
    <property type="evidence" value="ECO:0007669"/>
    <property type="project" value="TreeGrafter"/>
</dbReference>
<reference evidence="9" key="2">
    <citation type="submission" date="2025-09" db="UniProtKB">
        <authorList>
            <consortium name="Ensembl"/>
        </authorList>
    </citation>
    <scope>IDENTIFICATION</scope>
</reference>
<organism evidence="9 10">
    <name type="scientific">Anser cygnoides</name>
    <name type="common">Swan goose</name>
    <dbReference type="NCBI Taxonomy" id="8845"/>
    <lineage>
        <taxon>Eukaryota</taxon>
        <taxon>Metazoa</taxon>
        <taxon>Chordata</taxon>
        <taxon>Craniata</taxon>
        <taxon>Vertebrata</taxon>
        <taxon>Euteleostomi</taxon>
        <taxon>Archelosauria</taxon>
        <taxon>Archosauria</taxon>
        <taxon>Dinosauria</taxon>
        <taxon>Saurischia</taxon>
        <taxon>Theropoda</taxon>
        <taxon>Coelurosauria</taxon>
        <taxon>Aves</taxon>
        <taxon>Neognathae</taxon>
        <taxon>Galloanserae</taxon>
        <taxon>Anseriformes</taxon>
        <taxon>Anatidae</taxon>
        <taxon>Anserinae</taxon>
        <taxon>Anser</taxon>
    </lineage>
</organism>
<sequence length="540" mass="59537">MGSVGTERFKELSPAGTPEGNVVMSFSFDSYQLEEDELQRGGQAKGVLTFMEPVSEDPEPQDRYHGIYFAMLLAGVGFLLPYNSFITDVDYLHHKYPGTSIVFDMSLTYILVALVAVILNNALVELLSLHTRISVGYLFALGPLLFVSICDVWLELFTRRQAYAINLVAVGVVAFGCTVQQSSFYGYTGLLPKRYTQGVMTGESTAGVIISLSRIFTKLLLSDEKENTVIFFFISIGMELTCFILHLLVKRTRFVRYYTSCSRKGHPASRGAGDHGTGYRVHHDVTAEDVRFVSQGRAPPLLLPKVPLSPGFSAGVPSPRAGGPAAGTARLPPGQPGPRSRAGGQRHLHALRRAPAQNQEELAQLQRHAAPPLRRVAAHLGLHAVHRHDLLHHAVPLPWAGVGDPQLHAGRVAPHPHHGHLQPLRLRRQDPGRPALRLEGNPPPHLLLPPRGLHPPLHHVRLPQREARLRPPGLALRLLPPHGHHQRLLRQRAHDPGRRQSEPRAAGAGREHHDRVLHDGLDAGLGRGLFCLQPHQHVPQ</sequence>
<feature type="transmembrane region" description="Helical" evidence="8">
    <location>
        <begin position="67"/>
        <end position="86"/>
    </location>
</feature>
<dbReference type="Ensembl" id="ENSACDT00005017299.1">
    <property type="protein sequence ID" value="ENSACDP00005014389.1"/>
    <property type="gene ID" value="ENSACDG00005010553.1"/>
</dbReference>
<keyword evidence="5 8" id="KW-1133">Transmembrane helix</keyword>
<feature type="region of interest" description="Disordered" evidence="7">
    <location>
        <begin position="478"/>
        <end position="513"/>
    </location>
</feature>
<keyword evidence="4 8" id="KW-0812">Transmembrane</keyword>
<protein>
    <submittedName>
        <fullName evidence="9">Solute carrier family 29 member 4</fullName>
    </submittedName>
</protein>
<proteinExistence type="inferred from homology"/>
<comment type="subcellular location">
    <subcellularLocation>
        <location evidence="1">Membrane</location>
        <topology evidence="1">Multi-pass membrane protein</topology>
    </subcellularLocation>
</comment>
<evidence type="ECO:0000256" key="1">
    <source>
        <dbReference type="ARBA" id="ARBA00004141"/>
    </source>
</evidence>
<keyword evidence="6 8" id="KW-0472">Membrane</keyword>
<evidence type="ECO:0000256" key="4">
    <source>
        <dbReference type="ARBA" id="ARBA00022692"/>
    </source>
</evidence>
<feature type="compositionally biased region" description="Basic and acidic residues" evidence="7">
    <location>
        <begin position="492"/>
        <end position="502"/>
    </location>
</feature>
<dbReference type="Pfam" id="PF01733">
    <property type="entry name" value="Nucleoside_tran"/>
    <property type="match status" value="1"/>
</dbReference>
<evidence type="ECO:0000313" key="9">
    <source>
        <dbReference type="Ensembl" id="ENSACDP00005014389.1"/>
    </source>
</evidence>
<evidence type="ECO:0000256" key="3">
    <source>
        <dbReference type="ARBA" id="ARBA00022448"/>
    </source>
</evidence>
<dbReference type="InterPro" id="IPR002259">
    <property type="entry name" value="Eqnu_transpt"/>
</dbReference>
<evidence type="ECO:0000256" key="8">
    <source>
        <dbReference type="SAM" id="Phobius"/>
    </source>
</evidence>
<evidence type="ECO:0000256" key="5">
    <source>
        <dbReference type="ARBA" id="ARBA00022989"/>
    </source>
</evidence>
<dbReference type="PANTHER" id="PTHR10332">
    <property type="entry name" value="EQUILIBRATIVE NUCLEOSIDE TRANSPORTER"/>
    <property type="match status" value="1"/>
</dbReference>
<feature type="transmembrane region" description="Helical" evidence="8">
    <location>
        <begin position="229"/>
        <end position="249"/>
    </location>
</feature>
<keyword evidence="3" id="KW-0813">Transport</keyword>
<reference evidence="9" key="1">
    <citation type="submission" date="2025-08" db="UniProtKB">
        <authorList>
            <consortium name="Ensembl"/>
        </authorList>
    </citation>
    <scope>IDENTIFICATION</scope>
</reference>
<feature type="transmembrane region" description="Helical" evidence="8">
    <location>
        <begin position="106"/>
        <end position="123"/>
    </location>
</feature>